<evidence type="ECO:0000313" key="10">
    <source>
        <dbReference type="EMBL" id="JAS31933.1"/>
    </source>
</evidence>
<evidence type="ECO:0000256" key="6">
    <source>
        <dbReference type="ARBA" id="ARBA00022842"/>
    </source>
</evidence>
<dbReference type="Gene3D" id="3.40.1350.10">
    <property type="match status" value="1"/>
</dbReference>
<evidence type="ECO:0000256" key="5">
    <source>
        <dbReference type="ARBA" id="ARBA00022801"/>
    </source>
</evidence>
<evidence type="ECO:0000256" key="4">
    <source>
        <dbReference type="ARBA" id="ARBA00022723"/>
    </source>
</evidence>
<reference evidence="10" key="1">
    <citation type="submission" date="2015-12" db="EMBL/GenBank/DDBJ databases">
        <title>De novo transcriptome assembly of four potential Pierce s Disease insect vectors from Arizona vineyards.</title>
        <authorList>
            <person name="Tassone E.E."/>
        </authorList>
    </citation>
    <scope>NUCLEOTIDE SEQUENCE</scope>
</reference>
<evidence type="ECO:0000256" key="8">
    <source>
        <dbReference type="RuleBase" id="RU365033"/>
    </source>
</evidence>
<dbReference type="CDD" id="cd22326">
    <property type="entry name" value="FAN1-like"/>
    <property type="match status" value="1"/>
</dbReference>
<proteinExistence type="inferred from homology"/>
<keyword evidence="8" id="KW-0539">Nucleus</keyword>
<keyword evidence="6 8" id="KW-0460">Magnesium</keyword>
<dbReference type="GO" id="GO:0070336">
    <property type="term" value="F:flap-structured DNA binding"/>
    <property type="evidence" value="ECO:0007669"/>
    <property type="project" value="TreeGrafter"/>
</dbReference>
<dbReference type="InterPro" id="IPR011856">
    <property type="entry name" value="tRNA_endonuc-like_dom_sf"/>
</dbReference>
<keyword evidence="8" id="KW-0234">DNA repair</keyword>
<dbReference type="GO" id="GO:0017108">
    <property type="term" value="F:5'-flap endonuclease activity"/>
    <property type="evidence" value="ECO:0007669"/>
    <property type="project" value="TreeGrafter"/>
</dbReference>
<evidence type="ECO:0000256" key="2">
    <source>
        <dbReference type="ARBA" id="ARBA00005533"/>
    </source>
</evidence>
<dbReference type="EMBL" id="GEDC01005365">
    <property type="protein sequence ID" value="JAS31933.1"/>
    <property type="molecule type" value="Transcribed_RNA"/>
</dbReference>
<evidence type="ECO:0000256" key="7">
    <source>
        <dbReference type="ARBA" id="ARBA00023211"/>
    </source>
</evidence>
<keyword evidence="3 8" id="KW-0540">Nuclease</keyword>
<protein>
    <recommendedName>
        <fullName evidence="8">Fanconi-associated nuclease</fullName>
        <ecNumber evidence="8">3.1.4.1</ecNumber>
    </recommendedName>
</protein>
<dbReference type="InterPro" id="IPR049132">
    <property type="entry name" value="FAN1-like_euk"/>
</dbReference>
<comment type="catalytic activity">
    <reaction evidence="1 8">
        <text>Hydrolytically removes 5'-nucleotides successively from the 3'-hydroxy termini of 3'-hydroxy-terminated oligonucleotides.</text>
        <dbReference type="EC" id="3.1.4.1"/>
    </reaction>
</comment>
<dbReference type="EC" id="3.1.4.1" evidence="8"/>
<keyword evidence="4 8" id="KW-0479">Metal-binding</keyword>
<dbReference type="GO" id="GO:0005634">
    <property type="term" value="C:nucleus"/>
    <property type="evidence" value="ECO:0007669"/>
    <property type="project" value="UniProtKB-SubCell"/>
</dbReference>
<keyword evidence="7 8" id="KW-0464">Manganese</keyword>
<gene>
    <name evidence="10" type="ORF">g.27470</name>
</gene>
<dbReference type="InterPro" id="IPR014883">
    <property type="entry name" value="VRR_NUC"/>
</dbReference>
<dbReference type="GO" id="GO:0036297">
    <property type="term" value="P:interstrand cross-link repair"/>
    <property type="evidence" value="ECO:0007669"/>
    <property type="project" value="InterPro"/>
</dbReference>
<keyword evidence="5 8" id="KW-0378">Hydrolase</keyword>
<dbReference type="GO" id="GO:0046872">
    <property type="term" value="F:metal ion binding"/>
    <property type="evidence" value="ECO:0007669"/>
    <property type="project" value="UniProtKB-KW"/>
</dbReference>
<organism evidence="10">
    <name type="scientific">Clastoptera arizonana</name>
    <name type="common">Arizona spittle bug</name>
    <dbReference type="NCBI Taxonomy" id="38151"/>
    <lineage>
        <taxon>Eukaryota</taxon>
        <taxon>Metazoa</taxon>
        <taxon>Ecdysozoa</taxon>
        <taxon>Arthropoda</taxon>
        <taxon>Hexapoda</taxon>
        <taxon>Insecta</taxon>
        <taxon>Pterygota</taxon>
        <taxon>Neoptera</taxon>
        <taxon>Paraneoptera</taxon>
        <taxon>Hemiptera</taxon>
        <taxon>Auchenorrhyncha</taxon>
        <taxon>Cercopoidea</taxon>
        <taxon>Clastopteridae</taxon>
        <taxon>Clastoptera</taxon>
    </lineage>
</organism>
<dbReference type="PANTHER" id="PTHR15749">
    <property type="entry name" value="FANCONI-ASSOCIATED NUCLEASE 1"/>
    <property type="match status" value="1"/>
</dbReference>
<comment type="subcellular location">
    <subcellularLocation>
        <location evidence="8">Nucleus</location>
    </subcellularLocation>
</comment>
<dbReference type="SMART" id="SM00990">
    <property type="entry name" value="VRR_NUC"/>
    <property type="match status" value="1"/>
</dbReference>
<dbReference type="GO" id="GO:0008409">
    <property type="term" value="F:5'-3' exonuclease activity"/>
    <property type="evidence" value="ECO:0007669"/>
    <property type="project" value="TreeGrafter"/>
</dbReference>
<evidence type="ECO:0000259" key="9">
    <source>
        <dbReference type="SMART" id="SM00990"/>
    </source>
</evidence>
<dbReference type="Pfam" id="PF21170">
    <property type="entry name" value="FAN1_TPR"/>
    <property type="match status" value="1"/>
</dbReference>
<dbReference type="InterPro" id="IPR049126">
    <property type="entry name" value="FAN1-like_TPR"/>
</dbReference>
<comment type="similarity">
    <text evidence="2 8">Belongs to the FAN1 family.</text>
</comment>
<dbReference type="InterPro" id="IPR033315">
    <property type="entry name" value="Fan1-like"/>
</dbReference>
<name>A0A1B6E1X3_9HEMI</name>
<dbReference type="Pfam" id="PF08774">
    <property type="entry name" value="VRR_NUC"/>
    <property type="match status" value="1"/>
</dbReference>
<comment type="cofactor">
    <cofactor evidence="8">
        <name>Mg(2+)</name>
        <dbReference type="ChEBI" id="CHEBI:18420"/>
    </cofactor>
    <cofactor evidence="8">
        <name>Mn(2+)</name>
        <dbReference type="ChEBI" id="CHEBI:29035"/>
    </cofactor>
</comment>
<sequence length="630" mass="73397">SHIEAFNNLLYRNSAQRIYCRLLSRKFDWIRVSTMKYDNVTKDLIGDIEALENHGLVTTDLTHEKIDDLCTYLTLPDLKNLCQSLNINHIGTKAHIVENLIKRYKQKPISSYFSQGESSNRLIRDKVISTLGSCVKLAEEPRKTIFRCLLLFSYPHYRGLEKDRFKTQLELLKAFHDGEVRFHDYKVAQIDLFRTREDFLQYEEAILLKSNLYEMIEVKSWDEAVNFILTAIEKYNEFVRQDDKMRWVNELPDYLRKYTAGGVYLSTISKGIDILRKYAKYFNTAKESLRMLLDQNVFSTHRYGQWFEQLALVYQRNLKDNEEAAKIVFEGLKRNKLDAVSYYVLSTRASLLIGLKRKKISDYSKDKLKLAKKPQLEEPTSVTISEQVLESCRPGLKKIFVQDSEEGKILNSVEDVARSHFRKIGYTQGRHDEGATVKTLVLACFCDIIFVDLSNQNVRGLFLSDFQNAPLDWQSKGFFLRRKKLIEERLEDILKQDVNHLWEIISKYCEENGTKESVIQWNNIQESLPICKDLLECLGVKSFVAIARLLMTDYATYHSGFPDLTLWNPNNKKCLFVEVKSKNDTLSIKQKLWLHHLKQFGVPVAVCHVDSVGCKSKTDLPLDFNSDWID</sequence>
<evidence type="ECO:0000256" key="3">
    <source>
        <dbReference type="ARBA" id="ARBA00022722"/>
    </source>
</evidence>
<feature type="non-terminal residue" evidence="10">
    <location>
        <position position="1"/>
    </location>
</feature>
<keyword evidence="8" id="KW-0227">DNA damage</keyword>
<feature type="domain" description="VRR-NUC" evidence="9">
    <location>
        <begin position="514"/>
        <end position="611"/>
    </location>
</feature>
<dbReference type="GO" id="GO:0004528">
    <property type="term" value="F:phosphodiesterase I activity"/>
    <property type="evidence" value="ECO:0007669"/>
    <property type="project" value="UniProtKB-EC"/>
</dbReference>
<comment type="function">
    <text evidence="8">Nuclease required for the repair of DNA interstrand cross-links (ICL). Acts as a 5'-3' exonuclease that anchors at a cut end of DNA and cleaves DNA successively at every third nucleotide, allowing to excise an ICL from one strand through flanking incisions.</text>
</comment>
<evidence type="ECO:0000256" key="1">
    <source>
        <dbReference type="ARBA" id="ARBA00000983"/>
    </source>
</evidence>
<dbReference type="PANTHER" id="PTHR15749:SF4">
    <property type="entry name" value="FANCONI-ASSOCIATED NUCLEASE 1"/>
    <property type="match status" value="1"/>
</dbReference>
<accession>A0A1B6E1X3</accession>
<dbReference type="AlphaFoldDB" id="A0A1B6E1X3"/>